<dbReference type="Pfam" id="PF00571">
    <property type="entry name" value="CBS"/>
    <property type="match status" value="2"/>
</dbReference>
<dbReference type="CDD" id="cd04586">
    <property type="entry name" value="CBS_pair_BON_assoc"/>
    <property type="match status" value="1"/>
</dbReference>
<evidence type="ECO:0000313" key="6">
    <source>
        <dbReference type="Proteomes" id="UP000199107"/>
    </source>
</evidence>
<accession>A0A1G9G604</accession>
<evidence type="ECO:0000259" key="4">
    <source>
        <dbReference type="PROSITE" id="PS51371"/>
    </source>
</evidence>
<evidence type="ECO:0000313" key="5">
    <source>
        <dbReference type="EMBL" id="SDK96124.1"/>
    </source>
</evidence>
<dbReference type="PROSITE" id="PS51371">
    <property type="entry name" value="CBS"/>
    <property type="match status" value="2"/>
</dbReference>
<dbReference type="Pfam" id="PF04972">
    <property type="entry name" value="BON"/>
    <property type="match status" value="1"/>
</dbReference>
<gene>
    <name evidence="5" type="ORF">SAMN05192555_10235</name>
</gene>
<dbReference type="PIRSF" id="PIRSF036990">
    <property type="entry name" value="UCP036990_CBS_BON"/>
    <property type="match status" value="1"/>
</dbReference>
<dbReference type="InterPro" id="IPR000644">
    <property type="entry name" value="CBS_dom"/>
</dbReference>
<dbReference type="InterPro" id="IPR007055">
    <property type="entry name" value="BON_dom"/>
</dbReference>
<keyword evidence="1 2" id="KW-0129">CBS domain</keyword>
<reference evidence="6" key="1">
    <citation type="submission" date="2016-10" db="EMBL/GenBank/DDBJ databases">
        <authorList>
            <person name="Varghese N."/>
            <person name="Submissions S."/>
        </authorList>
    </citation>
    <scope>NUCLEOTIDE SEQUENCE [LARGE SCALE GENOMIC DNA]</scope>
    <source>
        <strain evidence="6">AAP</strain>
    </source>
</reference>
<sequence length="232" mass="25130">MQAFDVMTSDVISVSVDTEVREIAGLLIEHRISAVPVVGAEDKVLGIVSEGDLMHRVETGTERRSSWWLANLFSGTQSAGEYVKSHGRKAGEIMTPDPVTITEDTPLDEVAKLLEKHHIKRVPVVRDGRLVGIVSRANLLHGLAMAGVSKAQAPSSDDREIRAAIIKELKDNTDVLTDHINVMVSGGEVQLWGLVESKQEKLAVQVAAENINGVMRVENHLGFMPRGGLSGT</sequence>
<name>A0A1G9G604_9GAMM</name>
<dbReference type="AlphaFoldDB" id="A0A1G9G604"/>
<dbReference type="Proteomes" id="UP000199107">
    <property type="component" value="Unassembled WGS sequence"/>
</dbReference>
<dbReference type="PROSITE" id="PS50914">
    <property type="entry name" value="BON"/>
    <property type="match status" value="1"/>
</dbReference>
<dbReference type="Gene3D" id="3.30.1340.30">
    <property type="match status" value="1"/>
</dbReference>
<feature type="domain" description="CBS" evidence="4">
    <location>
        <begin position="7"/>
        <end position="63"/>
    </location>
</feature>
<dbReference type="InterPro" id="IPR046342">
    <property type="entry name" value="CBS_dom_sf"/>
</dbReference>
<proteinExistence type="predicted"/>
<keyword evidence="6" id="KW-1185">Reference proteome</keyword>
<dbReference type="STRING" id="48727.SAMN05192555_10235"/>
<dbReference type="EMBL" id="FNGH01000002">
    <property type="protein sequence ID" value="SDK96124.1"/>
    <property type="molecule type" value="Genomic_DNA"/>
</dbReference>
<dbReference type="PANTHER" id="PTHR43080">
    <property type="entry name" value="CBS DOMAIN-CONTAINING PROTEIN CBSX3, MITOCHONDRIAL"/>
    <property type="match status" value="1"/>
</dbReference>
<protein>
    <submittedName>
        <fullName evidence="5">CBS domain-containing protein</fullName>
    </submittedName>
</protein>
<evidence type="ECO:0000256" key="1">
    <source>
        <dbReference type="ARBA" id="ARBA00023122"/>
    </source>
</evidence>
<dbReference type="OrthoDB" id="9790355at2"/>
<dbReference type="SUPFAM" id="SSF54631">
    <property type="entry name" value="CBS-domain pair"/>
    <property type="match status" value="1"/>
</dbReference>
<feature type="domain" description="BON" evidence="3">
    <location>
        <begin position="157"/>
        <end position="225"/>
    </location>
</feature>
<dbReference type="RefSeq" id="WP_089656907.1">
    <property type="nucleotide sequence ID" value="NZ_FNGH01000002.1"/>
</dbReference>
<evidence type="ECO:0000259" key="3">
    <source>
        <dbReference type="PROSITE" id="PS50914"/>
    </source>
</evidence>
<dbReference type="PANTHER" id="PTHR43080:SF26">
    <property type="entry name" value="REGULATORY PROTEIN"/>
    <property type="match status" value="1"/>
</dbReference>
<dbReference type="SMART" id="SM00116">
    <property type="entry name" value="CBS"/>
    <property type="match status" value="2"/>
</dbReference>
<organism evidence="5 6">
    <name type="scientific">Franzmannia pantelleriensis</name>
    <dbReference type="NCBI Taxonomy" id="48727"/>
    <lineage>
        <taxon>Bacteria</taxon>
        <taxon>Pseudomonadati</taxon>
        <taxon>Pseudomonadota</taxon>
        <taxon>Gammaproteobacteria</taxon>
        <taxon>Oceanospirillales</taxon>
        <taxon>Halomonadaceae</taxon>
        <taxon>Franzmannia</taxon>
    </lineage>
</organism>
<evidence type="ECO:0000256" key="2">
    <source>
        <dbReference type="PROSITE-ProRule" id="PRU00703"/>
    </source>
</evidence>
<dbReference type="Gene3D" id="3.10.580.10">
    <property type="entry name" value="CBS-domain"/>
    <property type="match status" value="1"/>
</dbReference>
<dbReference type="InterPro" id="IPR051257">
    <property type="entry name" value="Diverse_CBS-Domain"/>
</dbReference>
<feature type="domain" description="CBS" evidence="4">
    <location>
        <begin position="94"/>
        <end position="150"/>
    </location>
</feature>
<dbReference type="InterPro" id="IPR017080">
    <property type="entry name" value="UCP036990_CBS_BON"/>
</dbReference>